<evidence type="ECO:0000256" key="2">
    <source>
        <dbReference type="ARBA" id="ARBA00022692"/>
    </source>
</evidence>
<protein>
    <submittedName>
        <fullName evidence="7">Membrane-spanning 4-domains subfamily A member 3</fullName>
    </submittedName>
</protein>
<evidence type="ECO:0000313" key="7">
    <source>
        <dbReference type="RefSeq" id="XP_025734545.1"/>
    </source>
</evidence>
<dbReference type="InParanoid" id="A0A3Q7PLA3"/>
<accession>A0A3Q7PLA3</accession>
<proteinExistence type="predicted"/>
<reference evidence="7" key="2">
    <citation type="submission" date="2025-08" db="UniProtKB">
        <authorList>
            <consortium name="RefSeq"/>
        </authorList>
    </citation>
    <scope>IDENTIFICATION</scope>
    <source>
        <tissue evidence="7">Blood</tissue>
    </source>
</reference>
<keyword evidence="6" id="KW-1185">Reference proteome</keyword>
<dbReference type="AlphaFoldDB" id="A0A3Q7PLA3"/>
<keyword evidence="3 5" id="KW-1133">Transmembrane helix</keyword>
<dbReference type="Proteomes" id="UP000286641">
    <property type="component" value="Unplaced"/>
</dbReference>
<comment type="subcellular location">
    <subcellularLocation>
        <location evidence="1">Membrane</location>
        <topology evidence="1">Multi-pass membrane protein</topology>
    </subcellularLocation>
</comment>
<evidence type="ECO:0000256" key="1">
    <source>
        <dbReference type="ARBA" id="ARBA00004141"/>
    </source>
</evidence>
<dbReference type="GO" id="GO:0016020">
    <property type="term" value="C:membrane"/>
    <property type="evidence" value="ECO:0007669"/>
    <property type="project" value="UniProtKB-SubCell"/>
</dbReference>
<name>A0A3Q7PLA3_CALUR</name>
<feature type="transmembrane region" description="Helical" evidence="5">
    <location>
        <begin position="62"/>
        <end position="87"/>
    </location>
</feature>
<sequence>MVSGSLSVAAGRNPTRVLVQITFGMSIASTALDLVGFVFLSVNLAVNKQSFKSCESSQSQDLGIFVGIFSNGLMSLMLILTLLELCISISVSAM</sequence>
<dbReference type="RefSeq" id="XP_025734545.1">
    <property type="nucleotide sequence ID" value="XM_025878760.1"/>
</dbReference>
<evidence type="ECO:0000256" key="4">
    <source>
        <dbReference type="ARBA" id="ARBA00023136"/>
    </source>
</evidence>
<organism evidence="6 7">
    <name type="scientific">Callorhinus ursinus</name>
    <name type="common">Northern fur seal</name>
    <dbReference type="NCBI Taxonomy" id="34884"/>
    <lineage>
        <taxon>Eukaryota</taxon>
        <taxon>Metazoa</taxon>
        <taxon>Chordata</taxon>
        <taxon>Craniata</taxon>
        <taxon>Vertebrata</taxon>
        <taxon>Euteleostomi</taxon>
        <taxon>Mammalia</taxon>
        <taxon>Eutheria</taxon>
        <taxon>Laurasiatheria</taxon>
        <taxon>Carnivora</taxon>
        <taxon>Caniformia</taxon>
        <taxon>Pinnipedia</taxon>
        <taxon>Otariidae</taxon>
        <taxon>Callorhinus</taxon>
    </lineage>
</organism>
<gene>
    <name evidence="7" type="primary">MS4A3</name>
</gene>
<evidence type="ECO:0000256" key="3">
    <source>
        <dbReference type="ARBA" id="ARBA00022989"/>
    </source>
</evidence>
<evidence type="ECO:0000256" key="5">
    <source>
        <dbReference type="SAM" id="Phobius"/>
    </source>
</evidence>
<evidence type="ECO:0000313" key="6">
    <source>
        <dbReference type="Proteomes" id="UP000286641"/>
    </source>
</evidence>
<reference key="1">
    <citation type="submission" date="2019-01" db="UniProtKB">
        <authorList>
            <consortium name="RefSeq"/>
        </authorList>
    </citation>
    <scope>IDENTIFICATION</scope>
</reference>
<dbReference type="Pfam" id="PF04103">
    <property type="entry name" value="CD20"/>
    <property type="match status" value="1"/>
</dbReference>
<keyword evidence="4 5" id="KW-0472">Membrane</keyword>
<keyword evidence="2 5" id="KW-0812">Transmembrane</keyword>
<feature type="transmembrane region" description="Helical" evidence="5">
    <location>
        <begin position="21"/>
        <end position="42"/>
    </location>
</feature>
<dbReference type="CTD" id="932"/>
<dbReference type="InterPro" id="IPR007237">
    <property type="entry name" value="CD20-like"/>
</dbReference>